<evidence type="ECO:0000313" key="9">
    <source>
        <dbReference type="EMBL" id="KAF2155431.1"/>
    </source>
</evidence>
<dbReference type="GO" id="GO:0016020">
    <property type="term" value="C:membrane"/>
    <property type="evidence" value="ECO:0007669"/>
    <property type="project" value="UniProtKB-SubCell"/>
</dbReference>
<feature type="compositionally biased region" description="Acidic residues" evidence="6">
    <location>
        <begin position="321"/>
        <end position="332"/>
    </location>
</feature>
<dbReference type="InterPro" id="IPR052337">
    <property type="entry name" value="SAT4-like"/>
</dbReference>
<feature type="transmembrane region" description="Helical" evidence="7">
    <location>
        <begin position="15"/>
        <end position="36"/>
    </location>
</feature>
<evidence type="ECO:0000256" key="5">
    <source>
        <dbReference type="ARBA" id="ARBA00038359"/>
    </source>
</evidence>
<reference evidence="9" key="1">
    <citation type="journal article" date="2020" name="Stud. Mycol.">
        <title>101 Dothideomycetes genomes: a test case for predicting lifestyles and emergence of pathogens.</title>
        <authorList>
            <person name="Haridas S."/>
            <person name="Albert R."/>
            <person name="Binder M."/>
            <person name="Bloem J."/>
            <person name="Labutti K."/>
            <person name="Salamov A."/>
            <person name="Andreopoulos B."/>
            <person name="Baker S."/>
            <person name="Barry K."/>
            <person name="Bills G."/>
            <person name="Bluhm B."/>
            <person name="Cannon C."/>
            <person name="Castanera R."/>
            <person name="Culley D."/>
            <person name="Daum C."/>
            <person name="Ezra D."/>
            <person name="Gonzalez J."/>
            <person name="Henrissat B."/>
            <person name="Kuo A."/>
            <person name="Liang C."/>
            <person name="Lipzen A."/>
            <person name="Lutzoni F."/>
            <person name="Magnuson J."/>
            <person name="Mondo S."/>
            <person name="Nolan M."/>
            <person name="Ohm R."/>
            <person name="Pangilinan J."/>
            <person name="Park H.-J."/>
            <person name="Ramirez L."/>
            <person name="Alfaro M."/>
            <person name="Sun H."/>
            <person name="Tritt A."/>
            <person name="Yoshinaga Y."/>
            <person name="Zwiers L.-H."/>
            <person name="Turgeon B."/>
            <person name="Goodwin S."/>
            <person name="Spatafora J."/>
            <person name="Crous P."/>
            <person name="Grigoriev I."/>
        </authorList>
    </citation>
    <scope>NUCLEOTIDE SEQUENCE</scope>
    <source>
        <strain evidence="9">CBS 260.36</strain>
    </source>
</reference>
<evidence type="ECO:0000313" key="10">
    <source>
        <dbReference type="Proteomes" id="UP000799439"/>
    </source>
</evidence>
<feature type="transmembrane region" description="Helical" evidence="7">
    <location>
        <begin position="94"/>
        <end position="113"/>
    </location>
</feature>
<evidence type="ECO:0000256" key="2">
    <source>
        <dbReference type="ARBA" id="ARBA00022692"/>
    </source>
</evidence>
<feature type="domain" description="Rhodopsin" evidence="8">
    <location>
        <begin position="32"/>
        <end position="266"/>
    </location>
</feature>
<proteinExistence type="inferred from homology"/>
<gene>
    <name evidence="9" type="ORF">K461DRAFT_311685</name>
</gene>
<evidence type="ECO:0000256" key="4">
    <source>
        <dbReference type="ARBA" id="ARBA00023136"/>
    </source>
</evidence>
<dbReference type="InterPro" id="IPR049326">
    <property type="entry name" value="Rhodopsin_dom_fungi"/>
</dbReference>
<accession>A0A9P4J5G1</accession>
<comment type="caution">
    <text evidence="9">The sequence shown here is derived from an EMBL/GenBank/DDBJ whole genome shotgun (WGS) entry which is preliminary data.</text>
</comment>
<evidence type="ECO:0000256" key="3">
    <source>
        <dbReference type="ARBA" id="ARBA00022989"/>
    </source>
</evidence>
<keyword evidence="10" id="KW-1185">Reference proteome</keyword>
<feature type="region of interest" description="Disordered" evidence="6">
    <location>
        <begin position="287"/>
        <end position="338"/>
    </location>
</feature>
<keyword evidence="3 7" id="KW-1133">Transmembrane helix</keyword>
<dbReference type="PANTHER" id="PTHR33048:SF96">
    <property type="entry name" value="INTEGRAL MEMBRANE PROTEIN"/>
    <property type="match status" value="1"/>
</dbReference>
<name>A0A9P4J5G1_9PEZI</name>
<dbReference type="EMBL" id="ML996083">
    <property type="protein sequence ID" value="KAF2155431.1"/>
    <property type="molecule type" value="Genomic_DNA"/>
</dbReference>
<evidence type="ECO:0000256" key="1">
    <source>
        <dbReference type="ARBA" id="ARBA00004141"/>
    </source>
</evidence>
<dbReference type="OrthoDB" id="4682787at2759"/>
<evidence type="ECO:0000256" key="7">
    <source>
        <dbReference type="SAM" id="Phobius"/>
    </source>
</evidence>
<dbReference type="Pfam" id="PF20684">
    <property type="entry name" value="Fung_rhodopsin"/>
    <property type="match status" value="1"/>
</dbReference>
<protein>
    <recommendedName>
        <fullName evidence="8">Rhodopsin domain-containing protein</fullName>
    </recommendedName>
</protein>
<evidence type="ECO:0000256" key="6">
    <source>
        <dbReference type="SAM" id="MobiDB-lite"/>
    </source>
</evidence>
<keyword evidence="2 7" id="KW-0812">Transmembrane</keyword>
<comment type="similarity">
    <text evidence="5">Belongs to the SAT4 family.</text>
</comment>
<dbReference type="Proteomes" id="UP000799439">
    <property type="component" value="Unassembled WGS sequence"/>
</dbReference>
<feature type="transmembrane region" description="Helical" evidence="7">
    <location>
        <begin position="204"/>
        <end position="224"/>
    </location>
</feature>
<feature type="compositionally biased region" description="Polar residues" evidence="6">
    <location>
        <begin position="287"/>
        <end position="299"/>
    </location>
</feature>
<feature type="transmembrane region" description="Helical" evidence="7">
    <location>
        <begin position="125"/>
        <end position="143"/>
    </location>
</feature>
<dbReference type="AlphaFoldDB" id="A0A9P4J5G1"/>
<evidence type="ECO:0000259" key="8">
    <source>
        <dbReference type="Pfam" id="PF20684"/>
    </source>
</evidence>
<keyword evidence="4 7" id="KW-0472">Membrane</keyword>
<organism evidence="9 10">
    <name type="scientific">Myriangium duriaei CBS 260.36</name>
    <dbReference type="NCBI Taxonomy" id="1168546"/>
    <lineage>
        <taxon>Eukaryota</taxon>
        <taxon>Fungi</taxon>
        <taxon>Dikarya</taxon>
        <taxon>Ascomycota</taxon>
        <taxon>Pezizomycotina</taxon>
        <taxon>Dothideomycetes</taxon>
        <taxon>Dothideomycetidae</taxon>
        <taxon>Myriangiales</taxon>
        <taxon>Myriangiaceae</taxon>
        <taxon>Myriangium</taxon>
    </lineage>
</organism>
<comment type="subcellular location">
    <subcellularLocation>
        <location evidence="1">Membrane</location>
        <topology evidence="1">Multi-pass membrane protein</topology>
    </subcellularLocation>
</comment>
<sequence>MATLLQQIHQVVHELTSLAEAFLVLTTVVVALRFYVRARILKKVAMDDYFMLAAYICYVLTAGITVYLMKLITELFSGGSADIDKLVLVVKVNAAFYIWTMVMLKFSLGFFFLRIFSIHLPQRIIVWFVVLSSLVLSLVYFFMSTFTCGLKSGFLGTQCAAWTAYAGISKAWSWYNASMDMVFSLLSVHALWDAKMTKMTKFWATLVLCLGTAGGVASFVRIIVLTTDSTSTGNPAQGLRSGDWTQVETGMGIIAACLACMRPLLRLLKEKFSSHFTTRATGSITGQSASMASANPDMSQKSETKGETNRRSNLLKGPTSTDEEIPEEDEEAAVGTRS</sequence>
<dbReference type="PANTHER" id="PTHR33048">
    <property type="entry name" value="PTH11-LIKE INTEGRAL MEMBRANE PROTEIN (AFU_ORTHOLOGUE AFUA_5G11245)"/>
    <property type="match status" value="1"/>
</dbReference>
<feature type="compositionally biased region" description="Basic and acidic residues" evidence="6">
    <location>
        <begin position="300"/>
        <end position="310"/>
    </location>
</feature>
<feature type="transmembrane region" description="Helical" evidence="7">
    <location>
        <begin position="48"/>
        <end position="69"/>
    </location>
</feature>